<name>W7TWN6_9STRA</name>
<feature type="region of interest" description="Disordered" evidence="2">
    <location>
        <begin position="245"/>
        <end position="284"/>
    </location>
</feature>
<keyword evidence="1" id="KW-0175">Coiled coil</keyword>
<dbReference type="Gene3D" id="2.30.29.30">
    <property type="entry name" value="Pleckstrin-homology domain (PH domain)/Phosphotyrosine-binding domain (PTB)"/>
    <property type="match status" value="1"/>
</dbReference>
<feature type="coiled-coil region" evidence="1">
    <location>
        <begin position="491"/>
        <end position="532"/>
    </location>
</feature>
<feature type="compositionally biased region" description="Polar residues" evidence="2">
    <location>
        <begin position="965"/>
        <end position="975"/>
    </location>
</feature>
<dbReference type="InterPro" id="IPR011993">
    <property type="entry name" value="PH-like_dom_sf"/>
</dbReference>
<protein>
    <submittedName>
        <fullName evidence="4">Pleckstrin like protein</fullName>
    </submittedName>
</protein>
<evidence type="ECO:0000313" key="5">
    <source>
        <dbReference type="Proteomes" id="UP000019335"/>
    </source>
</evidence>
<gene>
    <name evidence="4" type="ORF">Naga_100013g38</name>
</gene>
<feature type="region of interest" description="Disordered" evidence="2">
    <location>
        <begin position="825"/>
        <end position="906"/>
    </location>
</feature>
<dbReference type="InterPro" id="IPR001849">
    <property type="entry name" value="PH_domain"/>
</dbReference>
<feature type="domain" description="PH" evidence="3">
    <location>
        <begin position="21"/>
        <end position="139"/>
    </location>
</feature>
<dbReference type="PANTHER" id="PTHR43941:SF1">
    <property type="entry name" value="STRUCTURAL MAINTENANCE OF CHROMOSOMES PROTEIN 2"/>
    <property type="match status" value="1"/>
</dbReference>
<feature type="compositionally biased region" description="Basic and acidic residues" evidence="2">
    <location>
        <begin position="868"/>
        <end position="885"/>
    </location>
</feature>
<feature type="region of interest" description="Disordered" evidence="2">
    <location>
        <begin position="962"/>
        <end position="1064"/>
    </location>
</feature>
<feature type="region of interest" description="Disordered" evidence="2">
    <location>
        <begin position="729"/>
        <end position="774"/>
    </location>
</feature>
<feature type="compositionally biased region" description="Basic and acidic residues" evidence="2">
    <location>
        <begin position="1027"/>
        <end position="1054"/>
    </location>
</feature>
<dbReference type="GO" id="GO:0007076">
    <property type="term" value="P:mitotic chromosome condensation"/>
    <property type="evidence" value="ECO:0007669"/>
    <property type="project" value="TreeGrafter"/>
</dbReference>
<feature type="region of interest" description="Disordered" evidence="2">
    <location>
        <begin position="469"/>
        <end position="491"/>
    </location>
</feature>
<dbReference type="Proteomes" id="UP000019335">
    <property type="component" value="Chromosome 1"/>
</dbReference>
<evidence type="ECO:0000256" key="2">
    <source>
        <dbReference type="SAM" id="MobiDB-lite"/>
    </source>
</evidence>
<dbReference type="SMART" id="SM00233">
    <property type="entry name" value="PH"/>
    <property type="match status" value="1"/>
</dbReference>
<dbReference type="OrthoDB" id="10307290at2759"/>
<feature type="compositionally biased region" description="Low complexity" evidence="2">
    <location>
        <begin position="743"/>
        <end position="755"/>
    </location>
</feature>
<dbReference type="PROSITE" id="PS50003">
    <property type="entry name" value="PH_DOMAIN"/>
    <property type="match status" value="1"/>
</dbReference>
<dbReference type="GO" id="GO:0000785">
    <property type="term" value="C:chromatin"/>
    <property type="evidence" value="ECO:0007669"/>
    <property type="project" value="TreeGrafter"/>
</dbReference>
<sequence>MAMEEFTTLSLEDPEEVQFPQRLKEGWLKQQTMRRHLWSRHPIWQRRYFILERQTSFMAQLSWFSCQPGDFLSSLAAGTRKQRALGTVALDSTCSVDISAKDESIFELKVLAKERTLILRVEEMTEKEEWAGALHLAIMARKASKEPDMFTNHMPSNVMQQALGPNHEAEMENIPEESKEGVKETDTQNPLLTPELLARKSPLIPSAESPLPLLSPPVNNEEPRISNEAPLTADGITGYLSPVSATSCPVDSVPPEAPYPRQPATAPSSTPPSQSNSVQQPSHTMTVIAEQTREIERLRNSVRTGEEKEKDLVEKVAALEGQLSTEHFQLTRLGFVKKAADVENAKRIAELESALSQLRRDTAAVEEAKRALSEKLQFMDGEFHLVHRLLGCTSGDRVEKKLQERLESWDRQSAEWHQERLRLEEVCARQADRIRALGQEKAEAILDPHGPVDKSSAALESTTFAADTTQAKSGEMSGAHSSSSLKTNAREAELEEELHGLRGALAETTRMLVEAQQQAAELRETSDGLQKLWWAQDHKGRKEDPEQGQEPFLPRELCGRVGGTLSTMAHDLVAILGELEARLQKGGCLSASPLVFDEGAPTCCSSTESETSRQSFPPEELVAREDLSEIDGRQGESHLHEPSTSVCTQTSELEPFERLTHNALHLATVLARKVAIAEAEMTTPRRRSWWPDRPTPLAQHCMRLREMTQAVSAKATAFVAHAEALLSTRNSPSLQRAPDHTRSTGSGTSSDGRTGIQTGADGVGRGQSPEGEGFGVCLASDTEILRALHATKAELEDTLRAQFEAHSSLEDELISQQDAQAWIDSKPGTMPAATTEWLTGSSYHPCPSPSPNPLSAPPSEGHATNRRGKNEGEKQQPLDHEESHPNRSASFPHYYPIPDASSLRDEEKRLKTQRRRLVEERKRMEAVSAQLAMQRRSIDDCMLMLSDQVAISRKSLDQRKKELQTAGSLPHTHTSISEKERQTMSPRQCLSAMAETSAAPQVPASSLSLLKRKANTTREKLKARHSPGRDDERQRTSEKQTVRETHEKEEKPVRLQETLPDEDSLTLRKRTGTLTDSTTPVGPNGVDKHFDHSKDTTRLQYLEKEGRKLGLTLSKKREKPLLGKADMIRFTKEIGRLEQRLSEEKSVAARYRGSPSL</sequence>
<feature type="compositionally biased region" description="Low complexity" evidence="2">
    <location>
        <begin position="473"/>
        <end position="484"/>
    </location>
</feature>
<feature type="coiled-coil region" evidence="1">
    <location>
        <begin position="348"/>
        <end position="375"/>
    </location>
</feature>
<dbReference type="CDD" id="cd00821">
    <property type="entry name" value="PH"/>
    <property type="match status" value="1"/>
</dbReference>
<dbReference type="Pfam" id="PF00169">
    <property type="entry name" value="PH"/>
    <property type="match status" value="1"/>
</dbReference>
<accession>W7TWN6</accession>
<dbReference type="EMBL" id="AZIL01000033">
    <property type="protein sequence ID" value="EWM30477.1"/>
    <property type="molecule type" value="Genomic_DNA"/>
</dbReference>
<comment type="caution">
    <text evidence="4">The sequence shown here is derived from an EMBL/GenBank/DDBJ whole genome shotgun (WGS) entry which is preliminary data.</text>
</comment>
<organism evidence="4 5">
    <name type="scientific">Nannochloropsis gaditana</name>
    <dbReference type="NCBI Taxonomy" id="72520"/>
    <lineage>
        <taxon>Eukaryota</taxon>
        <taxon>Sar</taxon>
        <taxon>Stramenopiles</taxon>
        <taxon>Ochrophyta</taxon>
        <taxon>Eustigmatophyceae</taxon>
        <taxon>Eustigmatales</taxon>
        <taxon>Monodopsidaceae</taxon>
        <taxon>Nannochloropsis</taxon>
    </lineage>
</organism>
<evidence type="ECO:0000313" key="4">
    <source>
        <dbReference type="EMBL" id="EWM30477.1"/>
    </source>
</evidence>
<dbReference type="PANTHER" id="PTHR43941">
    <property type="entry name" value="STRUCTURAL MAINTENANCE OF CHROMOSOMES PROTEIN 2"/>
    <property type="match status" value="1"/>
</dbReference>
<feature type="compositionally biased region" description="Low complexity" evidence="2">
    <location>
        <begin position="262"/>
        <end position="282"/>
    </location>
</feature>
<dbReference type="GO" id="GO:0000796">
    <property type="term" value="C:condensin complex"/>
    <property type="evidence" value="ECO:0007669"/>
    <property type="project" value="TreeGrafter"/>
</dbReference>
<feature type="compositionally biased region" description="Basic residues" evidence="2">
    <location>
        <begin position="1010"/>
        <end position="1026"/>
    </location>
</feature>
<reference evidence="4 5" key="1">
    <citation type="journal article" date="2014" name="Mol. Plant">
        <title>Chromosome Scale Genome Assembly and Transcriptome Profiling of Nannochloropsis gaditana in Nitrogen Depletion.</title>
        <authorList>
            <person name="Corteggiani Carpinelli E."/>
            <person name="Telatin A."/>
            <person name="Vitulo N."/>
            <person name="Forcato C."/>
            <person name="D'Angelo M."/>
            <person name="Schiavon R."/>
            <person name="Vezzi A."/>
            <person name="Giacometti G.M."/>
            <person name="Morosinotto T."/>
            <person name="Valle G."/>
        </authorList>
    </citation>
    <scope>NUCLEOTIDE SEQUENCE [LARGE SCALE GENOMIC DNA]</scope>
    <source>
        <strain evidence="4 5">B-31</strain>
    </source>
</reference>
<proteinExistence type="predicted"/>
<evidence type="ECO:0000256" key="1">
    <source>
        <dbReference type="SAM" id="Coils"/>
    </source>
</evidence>
<evidence type="ECO:0000259" key="3">
    <source>
        <dbReference type="PROSITE" id="PS50003"/>
    </source>
</evidence>
<dbReference type="GO" id="GO:0003682">
    <property type="term" value="F:chromatin binding"/>
    <property type="evidence" value="ECO:0007669"/>
    <property type="project" value="TreeGrafter"/>
</dbReference>
<dbReference type="SUPFAM" id="SSF50729">
    <property type="entry name" value="PH domain-like"/>
    <property type="match status" value="1"/>
</dbReference>
<feature type="coiled-coil region" evidence="1">
    <location>
        <begin position="288"/>
        <end position="315"/>
    </location>
</feature>
<feature type="compositionally biased region" description="Pro residues" evidence="2">
    <location>
        <begin position="846"/>
        <end position="856"/>
    </location>
</feature>
<keyword evidence="5" id="KW-1185">Reference proteome</keyword>
<dbReference type="GO" id="GO:0000793">
    <property type="term" value="C:condensed chromosome"/>
    <property type="evidence" value="ECO:0007669"/>
    <property type="project" value="TreeGrafter"/>
</dbReference>
<dbReference type="AlphaFoldDB" id="W7TWN6"/>